<evidence type="ECO:0000313" key="5">
    <source>
        <dbReference type="Proteomes" id="UP001443914"/>
    </source>
</evidence>
<keyword evidence="5" id="KW-1185">Reference proteome</keyword>
<keyword evidence="2" id="KW-0175">Coiled coil</keyword>
<accession>A0AAW1HAG4</accession>
<feature type="domain" description="CCHC-type" evidence="3">
    <location>
        <begin position="587"/>
        <end position="602"/>
    </location>
</feature>
<dbReference type="InterPro" id="IPR001878">
    <property type="entry name" value="Znf_CCHC"/>
</dbReference>
<dbReference type="PANTHER" id="PTHR34676">
    <property type="entry name" value="DUF4219 DOMAIN-CONTAINING PROTEIN-RELATED"/>
    <property type="match status" value="1"/>
</dbReference>
<comment type="caution">
    <text evidence="4">The sequence shown here is derived from an EMBL/GenBank/DDBJ whole genome shotgun (WGS) entry which is preliminary data.</text>
</comment>
<dbReference type="Proteomes" id="UP001443914">
    <property type="component" value="Unassembled WGS sequence"/>
</dbReference>
<keyword evidence="1" id="KW-0862">Zinc</keyword>
<dbReference type="GO" id="GO:0008270">
    <property type="term" value="F:zinc ion binding"/>
    <property type="evidence" value="ECO:0007669"/>
    <property type="project" value="UniProtKB-KW"/>
</dbReference>
<dbReference type="EMBL" id="JBDFQZ010000012">
    <property type="protein sequence ID" value="KAK9673028.1"/>
    <property type="molecule type" value="Genomic_DNA"/>
</dbReference>
<evidence type="ECO:0000259" key="3">
    <source>
        <dbReference type="PROSITE" id="PS50158"/>
    </source>
</evidence>
<dbReference type="PANTHER" id="PTHR34676:SF8">
    <property type="entry name" value="TRANSMEMBRANE PROTEIN"/>
    <property type="match status" value="1"/>
</dbReference>
<dbReference type="SMART" id="SM00343">
    <property type="entry name" value="ZnF_C2HC"/>
    <property type="match status" value="2"/>
</dbReference>
<proteinExistence type="predicted"/>
<keyword evidence="1" id="KW-0863">Zinc-finger</keyword>
<gene>
    <name evidence="4" type="ORF">RND81_12G141100</name>
</gene>
<dbReference type="SUPFAM" id="SSF57756">
    <property type="entry name" value="Retrovirus zinc finger-like domains"/>
    <property type="match status" value="1"/>
</dbReference>
<dbReference type="Pfam" id="PF14223">
    <property type="entry name" value="Retrotran_gag_2"/>
    <property type="match status" value="1"/>
</dbReference>
<dbReference type="Gene3D" id="4.10.60.10">
    <property type="entry name" value="Zinc finger, CCHC-type"/>
    <property type="match status" value="1"/>
</dbReference>
<protein>
    <recommendedName>
        <fullName evidence="3">CCHC-type domain-containing protein</fullName>
    </recommendedName>
</protein>
<sequence length="659" mass="76056">MESKYAKCPVFNGEDYGQWRNMIMHFIKGIDYQCWLVIIKCPFEITVTKDGVKSEKDESDYSEADFKIAEKNSRAIALLQAGIGPHEYNRISGCTTAKEIWEILELAYEGTSRVKSHRIDLLMQQYETFIMNKDESIHSMSARFSSITNELKNLGRKLDTEDLVRKILRSLTDRWQPKVTAIEEAKDLSKLSYQELLGSLMAHEMTLNKRLGESSKGNNIALKAESSDIEEDFNDGLVIFAKRFKGSLKGILGSKRPTTNKKPFSGKQLPFGGGCFKCGDNGHAIKDCPRWRDIKSKEKRERTKNDYKNVMLAAYWGELDSDEDWGEEDQEANMCLTVIPKTQDKPRSMKQNHVCLMGNSIDSGSDDEDEESEEVSFALLKAQVKTFSKVKLVPLFEQVLDEFYFKSNENKELRVHINEIAEENVLMKRKLKKQKPSLTVDQTVLSEQTSKIESLMNEVSKLKNELESARKQFSHDKQTLINQHDVIRIEHDKMQIEFDTILKEKDELVKSNESLTDQLTDANRIARKWETSAEVLNFLNNHADNTLKNGLGYPTYNTPKRFYAKSNPTDRDFRKRKYVCLPEYLICTFCGKNGHLRYDCKKKENNINKNVNYKFYNEKISSNASQTKVTKKVWIRKDLFPSVTNKKGPNLVWVPKSRN</sequence>
<dbReference type="InterPro" id="IPR036875">
    <property type="entry name" value="Znf_CCHC_sf"/>
</dbReference>
<name>A0AAW1HAG4_SAPOF</name>
<keyword evidence="1" id="KW-0479">Metal-binding</keyword>
<dbReference type="AlphaFoldDB" id="A0AAW1HAG4"/>
<dbReference type="PROSITE" id="PS50158">
    <property type="entry name" value="ZF_CCHC"/>
    <property type="match status" value="2"/>
</dbReference>
<feature type="coiled-coil region" evidence="2">
    <location>
        <begin position="445"/>
        <end position="483"/>
    </location>
</feature>
<evidence type="ECO:0000256" key="2">
    <source>
        <dbReference type="SAM" id="Coils"/>
    </source>
</evidence>
<organism evidence="4 5">
    <name type="scientific">Saponaria officinalis</name>
    <name type="common">Common soapwort</name>
    <name type="synonym">Lychnis saponaria</name>
    <dbReference type="NCBI Taxonomy" id="3572"/>
    <lineage>
        <taxon>Eukaryota</taxon>
        <taxon>Viridiplantae</taxon>
        <taxon>Streptophyta</taxon>
        <taxon>Embryophyta</taxon>
        <taxon>Tracheophyta</taxon>
        <taxon>Spermatophyta</taxon>
        <taxon>Magnoliopsida</taxon>
        <taxon>eudicotyledons</taxon>
        <taxon>Gunneridae</taxon>
        <taxon>Pentapetalae</taxon>
        <taxon>Caryophyllales</taxon>
        <taxon>Caryophyllaceae</taxon>
        <taxon>Caryophylleae</taxon>
        <taxon>Saponaria</taxon>
    </lineage>
</organism>
<evidence type="ECO:0000256" key="1">
    <source>
        <dbReference type="PROSITE-ProRule" id="PRU00047"/>
    </source>
</evidence>
<reference evidence="4" key="1">
    <citation type="submission" date="2024-03" db="EMBL/GenBank/DDBJ databases">
        <title>WGS assembly of Saponaria officinalis var. Norfolk2.</title>
        <authorList>
            <person name="Jenkins J."/>
            <person name="Shu S."/>
            <person name="Grimwood J."/>
            <person name="Barry K."/>
            <person name="Goodstein D."/>
            <person name="Schmutz J."/>
            <person name="Leebens-Mack J."/>
            <person name="Osbourn A."/>
        </authorList>
    </citation>
    <scope>NUCLEOTIDE SEQUENCE [LARGE SCALE GENOMIC DNA]</scope>
    <source>
        <strain evidence="4">JIC</strain>
    </source>
</reference>
<feature type="domain" description="CCHC-type" evidence="3">
    <location>
        <begin position="275"/>
        <end position="290"/>
    </location>
</feature>
<dbReference type="Pfam" id="PF00098">
    <property type="entry name" value="zf-CCHC"/>
    <property type="match status" value="1"/>
</dbReference>
<evidence type="ECO:0000313" key="4">
    <source>
        <dbReference type="EMBL" id="KAK9673028.1"/>
    </source>
</evidence>
<dbReference type="GO" id="GO:0003676">
    <property type="term" value="F:nucleic acid binding"/>
    <property type="evidence" value="ECO:0007669"/>
    <property type="project" value="InterPro"/>
</dbReference>